<organism evidence="1 2">
    <name type="scientific">Candidatus Taylorbacteria bacterium RIFCSPLOWO2_01_FULL_45_15b</name>
    <dbReference type="NCBI Taxonomy" id="1802319"/>
    <lineage>
        <taxon>Bacteria</taxon>
        <taxon>Candidatus Tayloriibacteriota</taxon>
    </lineage>
</organism>
<dbReference type="STRING" id="1802319.A2928_03425"/>
<evidence type="ECO:0008006" key="3">
    <source>
        <dbReference type="Google" id="ProtNLM"/>
    </source>
</evidence>
<name>A0A1G2NB05_9BACT</name>
<accession>A0A1G2NB05</accession>
<proteinExistence type="predicted"/>
<dbReference type="EMBL" id="MHRX01000046">
    <property type="protein sequence ID" value="OHA32461.1"/>
    <property type="molecule type" value="Genomic_DNA"/>
</dbReference>
<sequence length="345" mass="37945">MKLCFISQDIAGSNIFEIIARDAPRKFVSCTHLAFGKPGALDEQEVLKDVRFARATFLGMSSNEKLSRLEIEAGLAAYAAGQTVYLFADLPTSVCRPFYKKAFSNKAVQVLIPTEDVRALARRTFPKAKIHAVGNPWWESFCFSGADAGKMKNKLGLSSDETFVLCAGTKSPMVNFPLFNDAILALQGLGMTSKIKIVLCLHGGDILEPRYYSEFAEFGRAIICPPGIASTDLVRECELVIQCASTTGVAAAYAGKPVIDYIQPLARSRLRVNGAYPWFLSKQGASFETGTLGDLKKITRLLLDRNSILFRTGLLMQEKHFPKIERKGEVLKNIFTIIDSNTPAL</sequence>
<gene>
    <name evidence="1" type="ORF">A2928_03425</name>
</gene>
<protein>
    <recommendedName>
        <fullName evidence="3">Lipid-A-disaccharide synthase</fullName>
    </recommendedName>
</protein>
<dbReference type="Proteomes" id="UP000176221">
    <property type="component" value="Unassembled WGS sequence"/>
</dbReference>
<dbReference type="AlphaFoldDB" id="A0A1G2NB05"/>
<comment type="caution">
    <text evidence="1">The sequence shown here is derived from an EMBL/GenBank/DDBJ whole genome shotgun (WGS) entry which is preliminary data.</text>
</comment>
<evidence type="ECO:0000313" key="2">
    <source>
        <dbReference type="Proteomes" id="UP000176221"/>
    </source>
</evidence>
<dbReference type="SUPFAM" id="SSF53756">
    <property type="entry name" value="UDP-Glycosyltransferase/glycogen phosphorylase"/>
    <property type="match status" value="1"/>
</dbReference>
<evidence type="ECO:0000313" key="1">
    <source>
        <dbReference type="EMBL" id="OHA32461.1"/>
    </source>
</evidence>
<reference evidence="1 2" key="1">
    <citation type="journal article" date="2016" name="Nat. Commun.">
        <title>Thousands of microbial genomes shed light on interconnected biogeochemical processes in an aquifer system.</title>
        <authorList>
            <person name="Anantharaman K."/>
            <person name="Brown C.T."/>
            <person name="Hug L.A."/>
            <person name="Sharon I."/>
            <person name="Castelle C.J."/>
            <person name="Probst A.J."/>
            <person name="Thomas B.C."/>
            <person name="Singh A."/>
            <person name="Wilkins M.J."/>
            <person name="Karaoz U."/>
            <person name="Brodie E.L."/>
            <person name="Williams K.H."/>
            <person name="Hubbard S.S."/>
            <person name="Banfield J.F."/>
        </authorList>
    </citation>
    <scope>NUCLEOTIDE SEQUENCE [LARGE SCALE GENOMIC DNA]</scope>
</reference>